<evidence type="ECO:0000313" key="2">
    <source>
        <dbReference type="EMBL" id="PWA13048.1"/>
    </source>
</evidence>
<dbReference type="Proteomes" id="UP000245998">
    <property type="component" value="Unassembled WGS sequence"/>
</dbReference>
<dbReference type="PANTHER" id="PTHR10094:SF25">
    <property type="entry name" value="SCP2 STEROL-BINDING DOMAIN-CONTAINING PROTEIN 1"/>
    <property type="match status" value="1"/>
</dbReference>
<gene>
    <name evidence="2" type="ORF">DCC39_02645</name>
</gene>
<evidence type="ECO:0000313" key="3">
    <source>
        <dbReference type="Proteomes" id="UP000245998"/>
    </source>
</evidence>
<dbReference type="GO" id="GO:0005829">
    <property type="term" value="C:cytosol"/>
    <property type="evidence" value="ECO:0007669"/>
    <property type="project" value="TreeGrafter"/>
</dbReference>
<keyword evidence="3" id="KW-1185">Reference proteome</keyword>
<protein>
    <submittedName>
        <fullName evidence="2">Sterol-binding protein</fullName>
    </submittedName>
</protein>
<sequence>MATIKEIFQLIESELEKDPSRADGIEAVYQFNITGDEESTYQVILRSDSGSVVEGEKETADCTLTIDSADFKKMVDGELNGTEAFMSGLLQIDGDMGLALRLQDILSAYSAAQQ</sequence>
<dbReference type="SUPFAM" id="SSF55718">
    <property type="entry name" value="SCP-like"/>
    <property type="match status" value="1"/>
</dbReference>
<feature type="domain" description="SCP2" evidence="1">
    <location>
        <begin position="12"/>
        <end position="106"/>
    </location>
</feature>
<dbReference type="InterPro" id="IPR003033">
    <property type="entry name" value="SCP2_sterol-bd_dom"/>
</dbReference>
<organism evidence="2 3">
    <name type="scientific">Pueribacillus theae</name>
    <dbReference type="NCBI Taxonomy" id="2171751"/>
    <lineage>
        <taxon>Bacteria</taxon>
        <taxon>Bacillati</taxon>
        <taxon>Bacillota</taxon>
        <taxon>Bacilli</taxon>
        <taxon>Bacillales</taxon>
        <taxon>Bacillaceae</taxon>
        <taxon>Pueribacillus</taxon>
    </lineage>
</organism>
<accession>A0A2U1K7Z8</accession>
<dbReference type="EMBL" id="QCZG01000003">
    <property type="protein sequence ID" value="PWA13048.1"/>
    <property type="molecule type" value="Genomic_DNA"/>
</dbReference>
<dbReference type="PANTHER" id="PTHR10094">
    <property type="entry name" value="STEROL CARRIER PROTEIN 2 SCP-2 FAMILY PROTEIN"/>
    <property type="match status" value="1"/>
</dbReference>
<comment type="caution">
    <text evidence="2">The sequence shown here is derived from an EMBL/GenBank/DDBJ whole genome shotgun (WGS) entry which is preliminary data.</text>
</comment>
<name>A0A2U1K7Z8_9BACI</name>
<reference evidence="2 3" key="1">
    <citation type="submission" date="2018-04" db="EMBL/GenBank/DDBJ databases">
        <title>Camelliibacillus theae gen. nov., sp. nov., isolated from Pu'er tea.</title>
        <authorList>
            <person name="Niu L."/>
        </authorList>
    </citation>
    <scope>NUCLEOTIDE SEQUENCE [LARGE SCALE GENOMIC DNA]</scope>
    <source>
        <strain evidence="2 3">T8</strain>
    </source>
</reference>
<proteinExistence type="predicted"/>
<evidence type="ECO:0000259" key="1">
    <source>
        <dbReference type="Pfam" id="PF02036"/>
    </source>
</evidence>
<dbReference type="Gene3D" id="3.30.1050.10">
    <property type="entry name" value="SCP2 sterol-binding domain"/>
    <property type="match status" value="1"/>
</dbReference>
<dbReference type="OrthoDB" id="9804656at2"/>
<dbReference type="Pfam" id="PF02036">
    <property type="entry name" value="SCP2"/>
    <property type="match status" value="1"/>
</dbReference>
<dbReference type="AlphaFoldDB" id="A0A2U1K7Z8"/>
<dbReference type="InterPro" id="IPR036527">
    <property type="entry name" value="SCP2_sterol-bd_dom_sf"/>
</dbReference>
<dbReference type="RefSeq" id="WP_116553334.1">
    <property type="nucleotide sequence ID" value="NZ_QCZG01000003.1"/>
</dbReference>